<evidence type="ECO:0000313" key="2">
    <source>
        <dbReference type="Proteomes" id="UP000595224"/>
    </source>
</evidence>
<evidence type="ECO:0008006" key="3">
    <source>
        <dbReference type="Google" id="ProtNLM"/>
    </source>
</evidence>
<dbReference type="EMBL" id="CP064936">
    <property type="protein sequence ID" value="QQA01337.1"/>
    <property type="molecule type" value="Genomic_DNA"/>
</dbReference>
<protein>
    <recommendedName>
        <fullName evidence="3">Lipoprotein</fullName>
    </recommendedName>
</protein>
<sequence>MKRFLIFLLGCFLFFGCEYSLNRTVDNSEGTGIPNNVAHIEFWNGGSKIAEANNAHITIKTEAMCNLYGKNVSFYKYIVDTDKGSVTIIDSEALAILYVVY</sequence>
<evidence type="ECO:0000313" key="1">
    <source>
        <dbReference type="EMBL" id="QQA01337.1"/>
    </source>
</evidence>
<dbReference type="AlphaFoldDB" id="A0A7T3RE48"/>
<dbReference type="Proteomes" id="UP000595224">
    <property type="component" value="Chromosome"/>
</dbReference>
<dbReference type="PROSITE" id="PS51257">
    <property type="entry name" value="PROKAR_LIPOPROTEIN"/>
    <property type="match status" value="1"/>
</dbReference>
<dbReference type="RefSeq" id="WP_198442894.1">
    <property type="nucleotide sequence ID" value="NZ_CBCSHE010000045.1"/>
</dbReference>
<reference evidence="1 2" key="1">
    <citation type="submission" date="2020-11" db="EMBL/GenBank/DDBJ databases">
        <title>Treponema Peruensis nv. sp., first commensal Treponema isolated from human feces.</title>
        <authorList>
            <person name="Belkhou C."/>
            <person name="Raes J."/>
        </authorList>
    </citation>
    <scope>NUCLEOTIDE SEQUENCE [LARGE SCALE GENOMIC DNA]</scope>
    <source>
        <strain evidence="1 2">RCC2812</strain>
    </source>
</reference>
<accession>A0A7T3RE48</accession>
<organism evidence="1 2">
    <name type="scientific">Treponema peruense</name>
    <dbReference type="NCBI Taxonomy" id="2787628"/>
    <lineage>
        <taxon>Bacteria</taxon>
        <taxon>Pseudomonadati</taxon>
        <taxon>Spirochaetota</taxon>
        <taxon>Spirochaetia</taxon>
        <taxon>Spirochaetales</taxon>
        <taxon>Treponemataceae</taxon>
        <taxon>Treponema</taxon>
    </lineage>
</organism>
<gene>
    <name evidence="1" type="ORF">IWA51_01585</name>
</gene>
<name>A0A7T3RE48_9SPIR</name>
<keyword evidence="2" id="KW-1185">Reference proteome</keyword>
<proteinExistence type="predicted"/>
<dbReference type="KEGG" id="tper:IWA51_01585"/>